<evidence type="ECO:0000313" key="2">
    <source>
        <dbReference type="EMBL" id="TEB38150.1"/>
    </source>
</evidence>
<evidence type="ECO:0000256" key="1">
    <source>
        <dbReference type="SAM" id="MobiDB-lite"/>
    </source>
</evidence>
<dbReference type="EMBL" id="QPFP01000003">
    <property type="protein sequence ID" value="TEB38150.1"/>
    <property type="molecule type" value="Genomic_DNA"/>
</dbReference>
<dbReference type="Proteomes" id="UP000298030">
    <property type="component" value="Unassembled WGS sequence"/>
</dbReference>
<evidence type="ECO:0000313" key="3">
    <source>
        <dbReference type="Proteomes" id="UP000298030"/>
    </source>
</evidence>
<sequence>MPDSNAFDFVMPQLEESSVRRRRGVNLWLPQSPSFGYESDFDLEITSNDIPSPPFSAGSAGHILVSRFSDDSSEGGYHSASLSYASEDWECHSDTVAQVTVEGDGSQLIHIPYESPFYLQPNSPHSVGLRTPPRNTPLLYTPLSPSLSSPSSTSSCSASMLSPTPRDAQTPLLIISTVSSPQDEAMRRDKRPRPALLFVDTAFLSAPNSSTGLVFPTLSASCYFSSGSSSGSGASWGSDRNYYGDLDVPQSAITPHSPLDFWDQVCLFSVTSSPTQCVATAL</sequence>
<feature type="region of interest" description="Disordered" evidence="1">
    <location>
        <begin position="144"/>
        <end position="165"/>
    </location>
</feature>
<dbReference type="AlphaFoldDB" id="A0A4Y7TVD2"/>
<proteinExistence type="predicted"/>
<comment type="caution">
    <text evidence="2">The sequence shown here is derived from an EMBL/GenBank/DDBJ whole genome shotgun (WGS) entry which is preliminary data.</text>
</comment>
<protein>
    <submittedName>
        <fullName evidence="2">Uncharacterized protein</fullName>
    </submittedName>
</protein>
<keyword evidence="3" id="KW-1185">Reference proteome</keyword>
<reference evidence="2 3" key="1">
    <citation type="journal article" date="2019" name="Nat. Ecol. Evol.">
        <title>Megaphylogeny resolves global patterns of mushroom evolution.</title>
        <authorList>
            <person name="Varga T."/>
            <person name="Krizsan K."/>
            <person name="Foldi C."/>
            <person name="Dima B."/>
            <person name="Sanchez-Garcia M."/>
            <person name="Sanchez-Ramirez S."/>
            <person name="Szollosi G.J."/>
            <person name="Szarkandi J.G."/>
            <person name="Papp V."/>
            <person name="Albert L."/>
            <person name="Andreopoulos W."/>
            <person name="Angelini C."/>
            <person name="Antonin V."/>
            <person name="Barry K.W."/>
            <person name="Bougher N.L."/>
            <person name="Buchanan P."/>
            <person name="Buyck B."/>
            <person name="Bense V."/>
            <person name="Catcheside P."/>
            <person name="Chovatia M."/>
            <person name="Cooper J."/>
            <person name="Damon W."/>
            <person name="Desjardin D."/>
            <person name="Finy P."/>
            <person name="Geml J."/>
            <person name="Haridas S."/>
            <person name="Hughes K."/>
            <person name="Justo A."/>
            <person name="Karasinski D."/>
            <person name="Kautmanova I."/>
            <person name="Kiss B."/>
            <person name="Kocsube S."/>
            <person name="Kotiranta H."/>
            <person name="LaButti K.M."/>
            <person name="Lechner B.E."/>
            <person name="Liimatainen K."/>
            <person name="Lipzen A."/>
            <person name="Lukacs Z."/>
            <person name="Mihaltcheva S."/>
            <person name="Morgado L.N."/>
            <person name="Niskanen T."/>
            <person name="Noordeloos M.E."/>
            <person name="Ohm R.A."/>
            <person name="Ortiz-Santana B."/>
            <person name="Ovrebo C."/>
            <person name="Racz N."/>
            <person name="Riley R."/>
            <person name="Savchenko A."/>
            <person name="Shiryaev A."/>
            <person name="Soop K."/>
            <person name="Spirin V."/>
            <person name="Szebenyi C."/>
            <person name="Tomsovsky M."/>
            <person name="Tulloss R.E."/>
            <person name="Uehling J."/>
            <person name="Grigoriev I.V."/>
            <person name="Vagvolgyi C."/>
            <person name="Papp T."/>
            <person name="Martin F.M."/>
            <person name="Miettinen O."/>
            <person name="Hibbett D.S."/>
            <person name="Nagy L.G."/>
        </authorList>
    </citation>
    <scope>NUCLEOTIDE SEQUENCE [LARGE SCALE GENOMIC DNA]</scope>
    <source>
        <strain evidence="2 3">FP101781</strain>
    </source>
</reference>
<gene>
    <name evidence="2" type="ORF">FA13DRAFT_726258</name>
</gene>
<accession>A0A4Y7TVD2</accession>
<organism evidence="2 3">
    <name type="scientific">Coprinellus micaceus</name>
    <name type="common">Glistening ink-cap mushroom</name>
    <name type="synonym">Coprinus micaceus</name>
    <dbReference type="NCBI Taxonomy" id="71717"/>
    <lineage>
        <taxon>Eukaryota</taxon>
        <taxon>Fungi</taxon>
        <taxon>Dikarya</taxon>
        <taxon>Basidiomycota</taxon>
        <taxon>Agaricomycotina</taxon>
        <taxon>Agaricomycetes</taxon>
        <taxon>Agaricomycetidae</taxon>
        <taxon>Agaricales</taxon>
        <taxon>Agaricineae</taxon>
        <taxon>Psathyrellaceae</taxon>
        <taxon>Coprinellus</taxon>
    </lineage>
</organism>
<dbReference type="OrthoDB" id="2920685at2759"/>
<name>A0A4Y7TVD2_COPMI</name>